<organism evidence="1 2">
    <name type="scientific">Candidatus Epulonipiscium fishelsonii</name>
    <dbReference type="NCBI Taxonomy" id="77094"/>
    <lineage>
        <taxon>Bacteria</taxon>
        <taxon>Bacillati</taxon>
        <taxon>Bacillota</taxon>
        <taxon>Clostridia</taxon>
        <taxon>Lachnospirales</taxon>
        <taxon>Lachnospiraceae</taxon>
        <taxon>Candidatus Epulonipiscium</taxon>
    </lineage>
</organism>
<dbReference type="Proteomes" id="UP000188605">
    <property type="component" value="Unassembled WGS sequence"/>
</dbReference>
<dbReference type="EMBL" id="LJDB01000105">
    <property type="protein sequence ID" value="ONI37673.1"/>
    <property type="molecule type" value="Genomic_DNA"/>
</dbReference>
<gene>
    <name evidence="1" type="ORF">AN396_12320</name>
</gene>
<evidence type="ECO:0000313" key="1">
    <source>
        <dbReference type="EMBL" id="ONI37673.1"/>
    </source>
</evidence>
<reference evidence="1" key="1">
    <citation type="submission" date="2016-08" db="EMBL/GenBank/DDBJ databases">
        <authorList>
            <person name="Ngugi D.K."/>
            <person name="Miyake S."/>
            <person name="Stingl U."/>
        </authorList>
    </citation>
    <scope>NUCLEOTIDE SEQUENCE</scope>
    <source>
        <strain evidence="1">SCG-B11WGA-EpuloA1</strain>
    </source>
</reference>
<evidence type="ECO:0000313" key="2">
    <source>
        <dbReference type="Proteomes" id="UP000188605"/>
    </source>
</evidence>
<name>A0ACC8X7N0_9FIRM</name>
<accession>A0ACC8X7N0</accession>
<sequence length="504" mass="58210">MDNPLADKEILLQEIKHKLDERCMIFDANPNLEDELAMCSEHLLDTYLINNSIEDDVILNAIHEREVFPCHFGSALKLQGINSFLNLLDKYTIMPKYSEDFSARIYKIGTDAKKNRLTYMKITGGTLKMKDSLLIKEKLQKINQIRIYSGVKFINVAQVTAGEICAVVGLENTKIGDTLGSDNFKFNPIMLPEIDYIVLLPPKYDPKLVLQQLRILEEQDPQLNLVWNEQDQTIFIRIMGEMQLQILQTIIRDRFSIDIDFAIPIETTIDETEFTDTEEWIEEILNEPANFAKKNKLNQDRETIGTEEIDIIINRMAFSNSGKKSTWNRPKQDYYKPPTTSISTIARQKYLLIDGYNMMFSWGNLKELTEVAIDAARSQFLDVICNYRGVINAEIIVVFDAYKKKTGEVEQKYNNITVVYTKENQTADQYIERFANKYKDKYNITVATSDSLQQTITRTQGATVMSSRDLRMDIDRQIKNAMEKYGTAKPERNFIGDLYPESTQ</sequence>
<keyword evidence="2" id="KW-1185">Reference proteome</keyword>
<comment type="caution">
    <text evidence="1">The sequence shown here is derived from an EMBL/GenBank/DDBJ whole genome shotgun (WGS) entry which is preliminary data.</text>
</comment>
<protein>
    <submittedName>
        <fullName evidence="1">Uncharacterized protein</fullName>
    </submittedName>
</protein>
<proteinExistence type="predicted"/>